<dbReference type="PROSITE" id="PS50088">
    <property type="entry name" value="ANK_REPEAT"/>
    <property type="match status" value="3"/>
</dbReference>
<protein>
    <submittedName>
        <fullName evidence="5">Uncharacterized protein</fullName>
    </submittedName>
</protein>
<dbReference type="PROSITE" id="PS50297">
    <property type="entry name" value="ANK_REP_REGION"/>
    <property type="match status" value="2"/>
</dbReference>
<evidence type="ECO:0000313" key="6">
    <source>
        <dbReference type="Proteomes" id="UP000507470"/>
    </source>
</evidence>
<dbReference type="PANTHER" id="PTHR24178:SF41">
    <property type="entry name" value="ANKYRIN-2 ISOFORM X1"/>
    <property type="match status" value="1"/>
</dbReference>
<name>A0A6J8E1B2_MYTCO</name>
<organism evidence="5 6">
    <name type="scientific">Mytilus coruscus</name>
    <name type="common">Sea mussel</name>
    <dbReference type="NCBI Taxonomy" id="42192"/>
    <lineage>
        <taxon>Eukaryota</taxon>
        <taxon>Metazoa</taxon>
        <taxon>Spiralia</taxon>
        <taxon>Lophotrochozoa</taxon>
        <taxon>Mollusca</taxon>
        <taxon>Bivalvia</taxon>
        <taxon>Autobranchia</taxon>
        <taxon>Pteriomorphia</taxon>
        <taxon>Mytilida</taxon>
        <taxon>Mytiloidea</taxon>
        <taxon>Mytilidae</taxon>
        <taxon>Mytilinae</taxon>
        <taxon>Mytilus</taxon>
    </lineage>
</organism>
<proteinExistence type="predicted"/>
<reference evidence="5 6" key="1">
    <citation type="submission" date="2020-06" db="EMBL/GenBank/DDBJ databases">
        <authorList>
            <person name="Li R."/>
            <person name="Bekaert M."/>
        </authorList>
    </citation>
    <scope>NUCLEOTIDE SEQUENCE [LARGE SCALE GENOMIC DNA]</scope>
    <source>
        <strain evidence="6">wild</strain>
    </source>
</reference>
<feature type="repeat" description="ANK" evidence="3">
    <location>
        <begin position="415"/>
        <end position="447"/>
    </location>
</feature>
<feature type="repeat" description="ANK" evidence="3">
    <location>
        <begin position="305"/>
        <end position="337"/>
    </location>
</feature>
<dbReference type="AlphaFoldDB" id="A0A6J8E1B2"/>
<sequence>MRHENKKLYCILVLCMLFNGSFSRSIFDIDSDEYDEKVYKIMHTCGLQRNMSKKELEDSALSAVGSYFSKDSNNFWFIHDALEETIGCHFQTFNPRIMFSECDILFIRDRIRVISNEKTDDSIDEHIVIIRENDLDKDRLSPLYNRLWTELNDGRFSSVLMSHLFKNRTFVRKFGVIYDKDIHTLFFKASSERRQSRNQTVFEQALKILSNEKFQNNKDAISRVIEARDVRSTLIDWIVAFGCYEFFQYTWSKTTTVERKLILGRYGTFLPSCDSFLPLAVLGGSIDIVTELIRHGADVNCFSEFGETPLCIAVKTDQIDMVGLLLRNGAQAVRKNDLEQLKSNIQSGNIDSKTKSGLTVLHYAILLDNVEAVKVLFRQEELYENDDSVVDITRYFQRECMCRVPTPNVSIVENNGLTAVHLAVINNNVDILSLLLHNKADLNICDDSHRTLLHYTTSESVTKLLLAQYSEPLFGD</sequence>
<keyword evidence="6" id="KW-1185">Reference proteome</keyword>
<dbReference type="Proteomes" id="UP000507470">
    <property type="component" value="Unassembled WGS sequence"/>
</dbReference>
<keyword evidence="4" id="KW-0732">Signal</keyword>
<dbReference type="SMART" id="SM00248">
    <property type="entry name" value="ANK"/>
    <property type="match status" value="4"/>
</dbReference>
<evidence type="ECO:0000256" key="3">
    <source>
        <dbReference type="PROSITE-ProRule" id="PRU00023"/>
    </source>
</evidence>
<dbReference type="InterPro" id="IPR002110">
    <property type="entry name" value="Ankyrin_rpt"/>
</dbReference>
<evidence type="ECO:0000313" key="5">
    <source>
        <dbReference type="EMBL" id="CAC5413838.1"/>
    </source>
</evidence>
<dbReference type="Pfam" id="PF12796">
    <property type="entry name" value="Ank_2"/>
    <property type="match status" value="2"/>
</dbReference>
<dbReference type="EMBL" id="CACVKT020008245">
    <property type="protein sequence ID" value="CAC5413838.1"/>
    <property type="molecule type" value="Genomic_DNA"/>
</dbReference>
<dbReference type="PANTHER" id="PTHR24178">
    <property type="entry name" value="MOLTING PROTEIN MLT-4"/>
    <property type="match status" value="1"/>
</dbReference>
<dbReference type="InterPro" id="IPR036770">
    <property type="entry name" value="Ankyrin_rpt-contain_sf"/>
</dbReference>
<dbReference type="Gene3D" id="1.25.40.20">
    <property type="entry name" value="Ankyrin repeat-containing domain"/>
    <property type="match status" value="2"/>
</dbReference>
<feature type="signal peptide" evidence="4">
    <location>
        <begin position="1"/>
        <end position="23"/>
    </location>
</feature>
<evidence type="ECO:0000256" key="1">
    <source>
        <dbReference type="ARBA" id="ARBA00022737"/>
    </source>
</evidence>
<feature type="chain" id="PRO_5026897085" evidence="4">
    <location>
        <begin position="24"/>
        <end position="476"/>
    </location>
</feature>
<feature type="repeat" description="ANK" evidence="3">
    <location>
        <begin position="272"/>
        <end position="304"/>
    </location>
</feature>
<evidence type="ECO:0000256" key="2">
    <source>
        <dbReference type="ARBA" id="ARBA00023043"/>
    </source>
</evidence>
<dbReference type="OrthoDB" id="194358at2759"/>
<gene>
    <name evidence="5" type="ORF">MCOR_46696</name>
</gene>
<keyword evidence="1" id="KW-0677">Repeat</keyword>
<evidence type="ECO:0000256" key="4">
    <source>
        <dbReference type="SAM" id="SignalP"/>
    </source>
</evidence>
<accession>A0A6J8E1B2</accession>
<keyword evidence="2 3" id="KW-0040">ANK repeat</keyword>
<dbReference type="SUPFAM" id="SSF48403">
    <property type="entry name" value="Ankyrin repeat"/>
    <property type="match status" value="1"/>
</dbReference>